<dbReference type="Gene3D" id="1.10.357.10">
    <property type="entry name" value="Tetracycline Repressor, domain 2"/>
    <property type="match status" value="1"/>
</dbReference>
<dbReference type="InterPro" id="IPR009057">
    <property type="entry name" value="Homeodomain-like_sf"/>
</dbReference>
<dbReference type="Pfam" id="PF00440">
    <property type="entry name" value="TetR_N"/>
    <property type="match status" value="1"/>
</dbReference>
<name>A0A174NST6_9FIRM</name>
<evidence type="ECO:0000256" key="1">
    <source>
        <dbReference type="ARBA" id="ARBA00023125"/>
    </source>
</evidence>
<evidence type="ECO:0000313" key="4">
    <source>
        <dbReference type="EMBL" id="GKH03837.1"/>
    </source>
</evidence>
<dbReference type="EMBL" id="BQNJ01000002">
    <property type="protein sequence ID" value="GKH03837.1"/>
    <property type="molecule type" value="Genomic_DNA"/>
</dbReference>
<dbReference type="PROSITE" id="PS50977">
    <property type="entry name" value="HTH_TETR_2"/>
    <property type="match status" value="1"/>
</dbReference>
<evidence type="ECO:0000313" key="6">
    <source>
        <dbReference type="Proteomes" id="UP000434223"/>
    </source>
</evidence>
<evidence type="ECO:0000259" key="3">
    <source>
        <dbReference type="PROSITE" id="PS50977"/>
    </source>
</evidence>
<feature type="DNA-binding region" description="H-T-H motif" evidence="2">
    <location>
        <begin position="33"/>
        <end position="52"/>
    </location>
</feature>
<accession>A0A174NST6</accession>
<proteinExistence type="predicted"/>
<reference evidence="5 6" key="1">
    <citation type="submission" date="2019-09" db="EMBL/GenBank/DDBJ databases">
        <title>Draft genome sequencing of Hungatella hathewayi 123Y-2.</title>
        <authorList>
            <person name="Lv Q."/>
            <person name="Li S."/>
        </authorList>
    </citation>
    <scope>NUCLEOTIDE SEQUENCE [LARGE SCALE GENOMIC DNA]</scope>
    <source>
        <strain evidence="5 6">123Y-2</strain>
    </source>
</reference>
<reference evidence="4" key="2">
    <citation type="submission" date="2022-01" db="EMBL/GenBank/DDBJ databases">
        <title>Novel bile acid biosynthetic pathways are enriched in the microbiome of centenarians.</title>
        <authorList>
            <person name="Sato Y."/>
            <person name="Atarashi K."/>
            <person name="Plichta R.D."/>
            <person name="Arai Y."/>
            <person name="Sasajima S."/>
            <person name="Kearney M.S."/>
            <person name="Suda W."/>
            <person name="Takeshita K."/>
            <person name="Sasaki T."/>
            <person name="Okamoto S."/>
            <person name="Skelly N.A."/>
            <person name="Okamura Y."/>
            <person name="Vlamakis H."/>
            <person name="Li Y."/>
            <person name="Tanoue T."/>
            <person name="Takei H."/>
            <person name="Nittono H."/>
            <person name="Narushima S."/>
            <person name="Irie J."/>
            <person name="Itoh H."/>
            <person name="Moriya K."/>
            <person name="Sugiura Y."/>
            <person name="Suematsu M."/>
            <person name="Moritoki N."/>
            <person name="Shibata S."/>
            <person name="Littman R.D."/>
            <person name="Fischbach A.M."/>
            <person name="Uwamino Y."/>
            <person name="Inoue T."/>
            <person name="Honda A."/>
            <person name="Hattori M."/>
            <person name="Murai T."/>
            <person name="Xavier J.R."/>
            <person name="Hirose N."/>
            <person name="Honda K."/>
        </authorList>
    </citation>
    <scope>NUCLEOTIDE SEQUENCE</scope>
    <source>
        <strain evidence="4">CE91-St55</strain>
    </source>
</reference>
<dbReference type="InterPro" id="IPR036271">
    <property type="entry name" value="Tet_transcr_reg_TetR-rel_C_sf"/>
</dbReference>
<dbReference type="RefSeq" id="WP_022032085.1">
    <property type="nucleotide sequence ID" value="NZ_BQNJ01000002.1"/>
</dbReference>
<dbReference type="Proteomes" id="UP001055091">
    <property type="component" value="Unassembled WGS sequence"/>
</dbReference>
<protein>
    <submittedName>
        <fullName evidence="4">AcrR family transcriptional regulator</fullName>
    </submittedName>
    <submittedName>
        <fullName evidence="5">TetR family transcriptional regulator</fullName>
    </submittedName>
</protein>
<gene>
    <name evidence="4" type="ORF">CE91St55_58180</name>
    <name evidence="5" type="ORF">GNE07_02390</name>
</gene>
<dbReference type="SUPFAM" id="SSF46689">
    <property type="entry name" value="Homeodomain-like"/>
    <property type="match status" value="1"/>
</dbReference>
<sequence length="195" mass="22245">MKEDRPYHHGNLQTELIEEGLALIHEEGKSNFSLRKLAKRLGVSPAACYNHYSTVDELMREMKNYVTQKFCGALIAGTDKDDPANAVLDMGIAYVNFFAVNPHYFTFIYDGDDYRIDLTEDTFDGDFEPFHLFKELGLLCLEYNHVEKDKRRDSLIIMWAAAHGLAAMANMKGFYYDGDWGALAGKLLQEKINLT</sequence>
<dbReference type="AlphaFoldDB" id="A0A174NST6"/>
<dbReference type="GeneID" id="93149476"/>
<organism evidence="5 6">
    <name type="scientific">Hungatella hathewayi</name>
    <dbReference type="NCBI Taxonomy" id="154046"/>
    <lineage>
        <taxon>Bacteria</taxon>
        <taxon>Bacillati</taxon>
        <taxon>Bacillota</taxon>
        <taxon>Clostridia</taxon>
        <taxon>Lachnospirales</taxon>
        <taxon>Lachnospiraceae</taxon>
        <taxon>Hungatella</taxon>
    </lineage>
</organism>
<dbReference type="GO" id="GO:0003677">
    <property type="term" value="F:DNA binding"/>
    <property type="evidence" value="ECO:0007669"/>
    <property type="project" value="UniProtKB-UniRule"/>
</dbReference>
<comment type="caution">
    <text evidence="5">The sequence shown here is derived from an EMBL/GenBank/DDBJ whole genome shotgun (WGS) entry which is preliminary data.</text>
</comment>
<dbReference type="Proteomes" id="UP000434223">
    <property type="component" value="Unassembled WGS sequence"/>
</dbReference>
<dbReference type="OrthoDB" id="9179041at2"/>
<dbReference type="InterPro" id="IPR001647">
    <property type="entry name" value="HTH_TetR"/>
</dbReference>
<evidence type="ECO:0000313" key="5">
    <source>
        <dbReference type="EMBL" id="MUB61923.1"/>
    </source>
</evidence>
<keyword evidence="1 2" id="KW-0238">DNA-binding</keyword>
<feature type="domain" description="HTH tetR-type" evidence="3">
    <location>
        <begin position="10"/>
        <end position="70"/>
    </location>
</feature>
<dbReference type="SUPFAM" id="SSF48498">
    <property type="entry name" value="Tetracyclin repressor-like, C-terminal domain"/>
    <property type="match status" value="1"/>
</dbReference>
<evidence type="ECO:0000256" key="2">
    <source>
        <dbReference type="PROSITE-ProRule" id="PRU00335"/>
    </source>
</evidence>
<dbReference type="EMBL" id="WNME01000001">
    <property type="protein sequence ID" value="MUB61923.1"/>
    <property type="molecule type" value="Genomic_DNA"/>
</dbReference>